<gene>
    <name evidence="1" type="ORF">F2Q70_00024878</name>
</gene>
<comment type="caution">
    <text evidence="1">The sequence shown here is derived from an EMBL/GenBank/DDBJ whole genome shotgun (WGS) entry which is preliminary data.</text>
</comment>
<accession>A0A8S9LAM9</accession>
<sequence>MGRPQLPNLPNEIMSNIIVLVGEESSLYLGAFMRAGIRGYELVHDPSILKRCNITPMVNERPCQLGKSGNFRNFFLKCVDVGNIVAVYYEGLHRATTLGVEEGINVLE</sequence>
<dbReference type="EMBL" id="QGKY02000094">
    <property type="protein sequence ID" value="KAF2604424.1"/>
    <property type="molecule type" value="Genomic_DNA"/>
</dbReference>
<organism evidence="1">
    <name type="scientific">Brassica cretica</name>
    <name type="common">Mustard</name>
    <dbReference type="NCBI Taxonomy" id="69181"/>
    <lineage>
        <taxon>Eukaryota</taxon>
        <taxon>Viridiplantae</taxon>
        <taxon>Streptophyta</taxon>
        <taxon>Embryophyta</taxon>
        <taxon>Tracheophyta</taxon>
        <taxon>Spermatophyta</taxon>
        <taxon>Magnoliopsida</taxon>
        <taxon>eudicotyledons</taxon>
        <taxon>Gunneridae</taxon>
        <taxon>Pentapetalae</taxon>
        <taxon>rosids</taxon>
        <taxon>malvids</taxon>
        <taxon>Brassicales</taxon>
        <taxon>Brassicaceae</taxon>
        <taxon>Brassiceae</taxon>
        <taxon>Brassica</taxon>
    </lineage>
</organism>
<evidence type="ECO:0000313" key="1">
    <source>
        <dbReference type="EMBL" id="KAF2604424.1"/>
    </source>
</evidence>
<dbReference type="AlphaFoldDB" id="A0A8S9LAM9"/>
<protein>
    <submittedName>
        <fullName evidence="1">Uncharacterized protein</fullName>
    </submittedName>
</protein>
<reference evidence="1" key="1">
    <citation type="submission" date="2019-12" db="EMBL/GenBank/DDBJ databases">
        <title>Genome sequencing and annotation of Brassica cretica.</title>
        <authorList>
            <person name="Studholme D.J."/>
            <person name="Sarris P.F."/>
        </authorList>
    </citation>
    <scope>NUCLEOTIDE SEQUENCE</scope>
    <source>
        <strain evidence="1">PFS-102/07</strain>
        <tissue evidence="1">Leaf</tissue>
    </source>
</reference>
<name>A0A8S9LAM9_BRACR</name>
<proteinExistence type="predicted"/>